<evidence type="ECO:0000313" key="3">
    <source>
        <dbReference type="Proteomes" id="UP000283587"/>
    </source>
</evidence>
<name>A0A419A890_9RHOB</name>
<keyword evidence="2" id="KW-0547">Nucleotide-binding</keyword>
<dbReference type="Pfam" id="PF02518">
    <property type="entry name" value="HATPase_c"/>
    <property type="match status" value="1"/>
</dbReference>
<keyword evidence="3" id="KW-1185">Reference proteome</keyword>
<sequence length="278" mass="30990">MLSALSDRLDLQRLPSEVRFDFSPLRFASPSGIVLLHNLTRFLVSRDIAVSYENYARQTEALRFIDDIGFFADHLGHHASPLARHRPTTCRLKEVHHQRSYEWIDGTFLPWFSNCANRPIGALAQLRVCLTEIFNNIRDHSSIEVGSIFAQWYPNKEELRLSVGDFGRGIPKNVWEVDPSLTPSQAIIRAFEPGFSTRGNPRNRGAGLGYLRDFVTEQMGGNLTLYSGGAAVYAGPSTQVTAVNVNLGNSGYTGTLVDINVPTVRIESVAPEAEDNIW</sequence>
<dbReference type="OrthoDB" id="7778993at2"/>
<gene>
    <name evidence="2" type="ORF">D3P05_08415</name>
</gene>
<dbReference type="SUPFAM" id="SSF55874">
    <property type="entry name" value="ATPase domain of HSP90 chaperone/DNA topoisomerase II/histidine kinase"/>
    <property type="match status" value="1"/>
</dbReference>
<proteinExistence type="predicted"/>
<dbReference type="InterPro" id="IPR036890">
    <property type="entry name" value="HATPase_C_sf"/>
</dbReference>
<dbReference type="InterPro" id="IPR003594">
    <property type="entry name" value="HATPase_dom"/>
</dbReference>
<evidence type="ECO:0000313" key="2">
    <source>
        <dbReference type="EMBL" id="RJL17987.1"/>
    </source>
</evidence>
<evidence type="ECO:0000259" key="1">
    <source>
        <dbReference type="Pfam" id="PF02518"/>
    </source>
</evidence>
<dbReference type="GO" id="GO:0005524">
    <property type="term" value="F:ATP binding"/>
    <property type="evidence" value="ECO:0007669"/>
    <property type="project" value="UniProtKB-KW"/>
</dbReference>
<dbReference type="Gene3D" id="3.30.565.10">
    <property type="entry name" value="Histidine kinase-like ATPase, C-terminal domain"/>
    <property type="match status" value="1"/>
</dbReference>
<reference evidence="3" key="1">
    <citation type="submission" date="2018-09" db="EMBL/GenBank/DDBJ databases">
        <title>Paracoccus onubensis nov. sp. a moderate halophilic bacterium isolated from Gruta de las Maravillas (Aracena, Spain).</title>
        <authorList>
            <person name="Jurado V."/>
            <person name="Gutierrez-Patricio S."/>
            <person name="Gonzalez-Pimentel J.L."/>
            <person name="Miller A.Z."/>
            <person name="Laiz L."/>
            <person name="Saiz-Jimenez C."/>
        </authorList>
    </citation>
    <scope>NUCLEOTIDE SEQUENCE [LARGE SCALE GENOMIC DNA]</scope>
    <source>
        <strain evidence="3">DSM 26381</strain>
    </source>
</reference>
<organism evidence="2 3">
    <name type="scientific">Paracoccus siganidrum</name>
    <dbReference type="NCBI Taxonomy" id="1276757"/>
    <lineage>
        <taxon>Bacteria</taxon>
        <taxon>Pseudomonadati</taxon>
        <taxon>Pseudomonadota</taxon>
        <taxon>Alphaproteobacteria</taxon>
        <taxon>Rhodobacterales</taxon>
        <taxon>Paracoccaceae</taxon>
        <taxon>Paracoccus</taxon>
    </lineage>
</organism>
<protein>
    <submittedName>
        <fullName evidence="2">ATP-binding protein</fullName>
    </submittedName>
</protein>
<comment type="caution">
    <text evidence="2">The sequence shown here is derived from an EMBL/GenBank/DDBJ whole genome shotgun (WGS) entry which is preliminary data.</text>
</comment>
<feature type="domain" description="Histidine kinase/HSP90-like ATPase" evidence="1">
    <location>
        <begin position="125"/>
        <end position="228"/>
    </location>
</feature>
<dbReference type="EMBL" id="QZEW01000029">
    <property type="protein sequence ID" value="RJL17987.1"/>
    <property type="molecule type" value="Genomic_DNA"/>
</dbReference>
<accession>A0A419A890</accession>
<dbReference type="AlphaFoldDB" id="A0A419A890"/>
<keyword evidence="2" id="KW-0067">ATP-binding</keyword>
<dbReference type="Proteomes" id="UP000283587">
    <property type="component" value="Unassembled WGS sequence"/>
</dbReference>